<dbReference type="EMBL" id="AOGT01001444">
    <property type="protein sequence ID" value="EMG47670.1"/>
    <property type="molecule type" value="Genomic_DNA"/>
</dbReference>
<evidence type="ECO:0000256" key="19">
    <source>
        <dbReference type="SAM" id="Phobius"/>
    </source>
</evidence>
<keyword evidence="14" id="KW-0804">Transcription</keyword>
<keyword evidence="10 19" id="KW-1133">Transmembrane helix</keyword>
<comment type="subcellular location">
    <subcellularLocation>
        <location evidence="3">Golgi apparatus</location>
        <location evidence="3">cis-Golgi network membrane</location>
        <topology evidence="3">Multi-pass membrane protein</topology>
    </subcellularLocation>
    <subcellularLocation>
        <location evidence="2">Nucleus</location>
    </subcellularLocation>
</comment>
<comment type="caution">
    <text evidence="21">The sequence shown here is derived from an EMBL/GenBank/DDBJ whole genome shotgun (WGS) entry which is preliminary data.</text>
</comment>
<dbReference type="GO" id="GO:0006357">
    <property type="term" value="P:regulation of transcription by RNA polymerase II"/>
    <property type="evidence" value="ECO:0007669"/>
    <property type="project" value="InterPro"/>
</dbReference>
<evidence type="ECO:0000256" key="9">
    <source>
        <dbReference type="ARBA" id="ARBA00022801"/>
    </source>
</evidence>
<dbReference type="GO" id="GO:0004252">
    <property type="term" value="F:serine-type endopeptidase activity"/>
    <property type="evidence" value="ECO:0007669"/>
    <property type="project" value="InterPro"/>
</dbReference>
<feature type="transmembrane region" description="Helical" evidence="19">
    <location>
        <begin position="291"/>
        <end position="309"/>
    </location>
</feature>
<dbReference type="InterPro" id="IPR011425">
    <property type="entry name" value="Med9"/>
</dbReference>
<feature type="transmembrane region" description="Helical" evidence="19">
    <location>
        <begin position="201"/>
        <end position="218"/>
    </location>
</feature>
<dbReference type="PANTHER" id="PTHR43066:SF1">
    <property type="entry name" value="RHOMBOID PROTEIN 2"/>
    <property type="match status" value="1"/>
</dbReference>
<keyword evidence="15" id="KW-0539">Nucleus</keyword>
<dbReference type="GO" id="GO:0006508">
    <property type="term" value="P:proteolysis"/>
    <property type="evidence" value="ECO:0007669"/>
    <property type="project" value="UniProtKB-KW"/>
</dbReference>
<dbReference type="GO" id="GO:0016592">
    <property type="term" value="C:mediator complex"/>
    <property type="evidence" value="ECO:0007669"/>
    <property type="project" value="InterPro"/>
</dbReference>
<keyword evidence="12 19" id="KW-0472">Membrane</keyword>
<keyword evidence="9" id="KW-0378">Hydrolase</keyword>
<keyword evidence="7" id="KW-0645">Protease</keyword>
<keyword evidence="13" id="KW-0010">Activator</keyword>
<dbReference type="HOGENOM" id="CLU_663916_0_0_1"/>
<comment type="similarity">
    <text evidence="4">Belongs to the Mediator complex subunit 9 family.</text>
</comment>
<evidence type="ECO:0000256" key="16">
    <source>
        <dbReference type="ARBA" id="ARBA00037147"/>
    </source>
</evidence>
<evidence type="ECO:0000256" key="17">
    <source>
        <dbReference type="ARBA" id="ARBA00039804"/>
    </source>
</evidence>
<dbReference type="EC" id="3.4.21.105" evidence="6"/>
<dbReference type="Pfam" id="PF07544">
    <property type="entry name" value="Med9"/>
    <property type="match status" value="1"/>
</dbReference>
<dbReference type="PANTHER" id="PTHR43066">
    <property type="entry name" value="RHOMBOID-RELATED PROTEIN"/>
    <property type="match status" value="1"/>
</dbReference>
<feature type="domain" description="Peptidase S54 rhomboid" evidence="20">
    <location>
        <begin position="190"/>
        <end position="333"/>
    </location>
</feature>
<feature type="non-terminal residue" evidence="21">
    <location>
        <position position="1"/>
    </location>
</feature>
<dbReference type="eggNOG" id="KOG2632">
    <property type="taxonomic scope" value="Eukaryota"/>
</dbReference>
<dbReference type="SUPFAM" id="SSF144091">
    <property type="entry name" value="Rhomboid-like"/>
    <property type="match status" value="1"/>
</dbReference>
<evidence type="ECO:0000313" key="22">
    <source>
        <dbReference type="Proteomes" id="UP000011777"/>
    </source>
</evidence>
<evidence type="ECO:0000256" key="8">
    <source>
        <dbReference type="ARBA" id="ARBA00022692"/>
    </source>
</evidence>
<organism evidence="21 22">
    <name type="scientific">Candida maltosa (strain Xu316)</name>
    <name type="common">Yeast</name>
    <dbReference type="NCBI Taxonomy" id="1245528"/>
    <lineage>
        <taxon>Eukaryota</taxon>
        <taxon>Fungi</taxon>
        <taxon>Dikarya</taxon>
        <taxon>Ascomycota</taxon>
        <taxon>Saccharomycotina</taxon>
        <taxon>Pichiomycetes</taxon>
        <taxon>Debaryomycetaceae</taxon>
        <taxon>Candida/Lodderomyces clade</taxon>
        <taxon>Candida</taxon>
    </lineage>
</organism>
<dbReference type="InterPro" id="IPR035952">
    <property type="entry name" value="Rhomboid-like_sf"/>
</dbReference>
<evidence type="ECO:0000256" key="18">
    <source>
        <dbReference type="ARBA" id="ARBA00042081"/>
    </source>
</evidence>
<gene>
    <name evidence="21" type="ORF">G210_1917</name>
</gene>
<keyword evidence="22" id="KW-1185">Reference proteome</keyword>
<evidence type="ECO:0000256" key="6">
    <source>
        <dbReference type="ARBA" id="ARBA00013039"/>
    </source>
</evidence>
<evidence type="ECO:0000256" key="15">
    <source>
        <dbReference type="ARBA" id="ARBA00023242"/>
    </source>
</evidence>
<evidence type="ECO:0000256" key="10">
    <source>
        <dbReference type="ARBA" id="ARBA00022989"/>
    </source>
</evidence>
<accession>M3JXJ2</accession>
<dbReference type="STRING" id="1245528.M3JXJ2"/>
<comment type="similarity">
    <text evidence="5">Belongs to the peptidase S54 family.</text>
</comment>
<feature type="transmembrane region" description="Helical" evidence="19">
    <location>
        <begin position="255"/>
        <end position="271"/>
    </location>
</feature>
<evidence type="ECO:0000256" key="5">
    <source>
        <dbReference type="ARBA" id="ARBA00009045"/>
    </source>
</evidence>
<dbReference type="AlphaFoldDB" id="M3JXJ2"/>
<evidence type="ECO:0000256" key="14">
    <source>
        <dbReference type="ARBA" id="ARBA00023163"/>
    </source>
</evidence>
<evidence type="ECO:0000256" key="3">
    <source>
        <dbReference type="ARBA" id="ARBA00004257"/>
    </source>
</evidence>
<dbReference type="GO" id="GO:0005794">
    <property type="term" value="C:Golgi apparatus"/>
    <property type="evidence" value="ECO:0007669"/>
    <property type="project" value="UniProtKB-SubCell"/>
</dbReference>
<comment type="catalytic activity">
    <reaction evidence="1">
        <text>Cleaves type-1 transmembrane domains using a catalytic dyad composed of serine and histidine that are contributed by different transmembrane domains.</text>
        <dbReference type="EC" id="3.4.21.105"/>
    </reaction>
</comment>
<keyword evidence="8 19" id="KW-0812">Transmembrane</keyword>
<evidence type="ECO:0000256" key="13">
    <source>
        <dbReference type="ARBA" id="ARBA00023159"/>
    </source>
</evidence>
<dbReference type="GO" id="GO:0003712">
    <property type="term" value="F:transcription coregulator activity"/>
    <property type="evidence" value="ECO:0007669"/>
    <property type="project" value="InterPro"/>
</dbReference>
<dbReference type="InterPro" id="IPR022764">
    <property type="entry name" value="Peptidase_S54_rhomboid_dom"/>
</dbReference>
<proteinExistence type="inferred from homology"/>
<dbReference type="Gene3D" id="1.20.1540.10">
    <property type="entry name" value="Rhomboid-like"/>
    <property type="match status" value="1"/>
</dbReference>
<evidence type="ECO:0000313" key="21">
    <source>
        <dbReference type="EMBL" id="EMG47670.1"/>
    </source>
</evidence>
<dbReference type="Pfam" id="PF01694">
    <property type="entry name" value="Rhomboid"/>
    <property type="match status" value="1"/>
</dbReference>
<evidence type="ECO:0000256" key="11">
    <source>
        <dbReference type="ARBA" id="ARBA00023015"/>
    </source>
</evidence>
<comment type="function">
    <text evidence="16">Probable rhomboid-type serine protease that catalyzes intramembrane proteolysis.</text>
</comment>
<evidence type="ECO:0000256" key="4">
    <source>
        <dbReference type="ARBA" id="ARBA00008089"/>
    </source>
</evidence>
<dbReference type="GO" id="GO:0016020">
    <property type="term" value="C:membrane"/>
    <property type="evidence" value="ECO:0007669"/>
    <property type="project" value="InterPro"/>
</dbReference>
<dbReference type="Proteomes" id="UP000011777">
    <property type="component" value="Unassembled WGS sequence"/>
</dbReference>
<protein>
    <recommendedName>
        <fullName evidence="17">Rhomboid-type serine protease 2</fullName>
        <ecNumber evidence="6">3.4.21.105</ecNumber>
    </recommendedName>
    <alternativeName>
        <fullName evidence="18">Rhomboid protein 2</fullName>
    </alternativeName>
</protein>
<evidence type="ECO:0000256" key="2">
    <source>
        <dbReference type="ARBA" id="ARBA00004123"/>
    </source>
</evidence>
<evidence type="ECO:0000259" key="20">
    <source>
        <dbReference type="Pfam" id="PF01694"/>
    </source>
</evidence>
<keyword evidence="11" id="KW-0805">Transcription regulation</keyword>
<evidence type="ECO:0000256" key="1">
    <source>
        <dbReference type="ARBA" id="ARBA00000156"/>
    </source>
</evidence>
<feature type="transmembrane region" description="Helical" evidence="19">
    <location>
        <begin position="230"/>
        <end position="249"/>
    </location>
</feature>
<name>M3JXJ2_CANMX</name>
<dbReference type="OrthoDB" id="10257275at2759"/>
<sequence length="414" mass="46580">MDNDSNLEGINADVVSPLLSNNTTLLGGIKTDTPIDLTIDNSIIQPQPQVEDNVPFNDESNIVIDNLNDTPLPEVIPEITETIKQEEAQPEEPEDVMIMDIPDEDAEEEKDPIQKMRSMEILPDLYNLMYDLNNKDNTKVTAKDFDKYLGSLRLKLNNLKNLMQQVDGIGEDLTNTMLYPRAPLDFNLNSLSFYSMVHVNFFHWICNIITLAPPLAIFEMRNGTVYSGVTLNLLTVIAGLQYCLVGMFLYPNTGVVGLSGIAFSIMAYMAYQESKFKPIFYIIKISSAWELKIYTLYVPFLIAIVFMIFFPSSSLPGHLTGITTGYLLSYGYLNIIYPPSRILIAIEQKISGLINLLNKIVTWYKEDESVQQRDSVSDTYIPLFSQSVDIEESGNNSTPARYVNETRILGGGNE</sequence>
<evidence type="ECO:0000256" key="7">
    <source>
        <dbReference type="ARBA" id="ARBA00022670"/>
    </source>
</evidence>
<feature type="transmembrane region" description="Helical" evidence="19">
    <location>
        <begin position="315"/>
        <end position="333"/>
    </location>
</feature>
<reference evidence="21 22" key="1">
    <citation type="submission" date="2013-02" db="EMBL/GenBank/DDBJ databases">
        <title>Genome sequence of Candida maltosa Xu316, a potential industrial strain for xylitol and ethanol production.</title>
        <authorList>
            <person name="Yu J."/>
            <person name="Wang Q."/>
            <person name="Geng X."/>
            <person name="Bao W."/>
            <person name="He P."/>
            <person name="Cai J."/>
        </authorList>
    </citation>
    <scope>NUCLEOTIDE SEQUENCE [LARGE SCALE GENOMIC DNA]</scope>
    <source>
        <strain evidence="22">Xu316</strain>
    </source>
</reference>
<evidence type="ECO:0000256" key="12">
    <source>
        <dbReference type="ARBA" id="ARBA00023136"/>
    </source>
</evidence>